<dbReference type="PANTHER" id="PTHR12935:SF0">
    <property type="entry name" value="GAMMA-GLUTAMYLCYCLOTRANSFERASE"/>
    <property type="match status" value="1"/>
</dbReference>
<evidence type="ECO:0000256" key="1">
    <source>
        <dbReference type="ARBA" id="ARBA00012346"/>
    </source>
</evidence>
<keyword evidence="2" id="KW-0456">Lyase</keyword>
<proteinExistence type="predicted"/>
<evidence type="ECO:0000256" key="3">
    <source>
        <dbReference type="PIRSR" id="PIRSR617939-1"/>
    </source>
</evidence>
<gene>
    <name evidence="6" type="ORF">C1H76_0005</name>
</gene>
<evidence type="ECO:0000313" key="6">
    <source>
        <dbReference type="EMBL" id="TKX27581.1"/>
    </source>
</evidence>
<dbReference type="PANTHER" id="PTHR12935">
    <property type="entry name" value="GAMMA-GLUTAMYLCYCLOTRANSFERASE"/>
    <property type="match status" value="1"/>
</dbReference>
<sequence>MVEATIYFGYGSNLWKKQMRMRCLDSKYLGVARLNDYKWIINDRGYANVVQVSSKIDATDVEYSYGLVYCLSKSDEDKLDLNEGVPIAYQKEHLQVDFWESKGGKAVDISEEPEKVKMLVYIDRNRTAPHDPKHEYIYRMNQGIKDAVAAGVPQRYIDKVLRKFIPDRHDESVESFAQKQATRFIDENV</sequence>
<feature type="domain" description="Gamma-glutamylcyclotransferase AIG2-like" evidence="5">
    <location>
        <begin position="7"/>
        <end position="124"/>
    </location>
</feature>
<evidence type="ECO:0000313" key="7">
    <source>
        <dbReference type="Proteomes" id="UP000308133"/>
    </source>
</evidence>
<reference evidence="6 7" key="1">
    <citation type="submission" date="2018-02" db="EMBL/GenBank/DDBJ databases">
        <title>Draft genome sequences of Elsinoe sp., causing black scab on jojoba.</title>
        <authorList>
            <person name="Stodart B."/>
            <person name="Jeffress S."/>
            <person name="Ash G."/>
            <person name="Arun Chinnappa K."/>
        </authorList>
    </citation>
    <scope>NUCLEOTIDE SEQUENCE [LARGE SCALE GENOMIC DNA]</scope>
    <source>
        <strain evidence="6 7">Hillstone_2</strain>
    </source>
</reference>
<feature type="binding site" evidence="4">
    <location>
        <position position="136"/>
    </location>
    <ligand>
        <name>substrate</name>
    </ligand>
</feature>
<evidence type="ECO:0000256" key="4">
    <source>
        <dbReference type="PIRSR" id="PIRSR617939-2"/>
    </source>
</evidence>
<dbReference type="Gene3D" id="3.10.490.10">
    <property type="entry name" value="Gamma-glutamyl cyclotransferase-like"/>
    <property type="match status" value="1"/>
</dbReference>
<protein>
    <recommendedName>
        <fullName evidence="1">gamma-glutamylcyclotransferase</fullName>
        <ecNumber evidence="1">4.3.2.9</ecNumber>
    </recommendedName>
</protein>
<dbReference type="CDD" id="cd06661">
    <property type="entry name" value="GGCT_like"/>
    <property type="match status" value="1"/>
</dbReference>
<dbReference type="Pfam" id="PF06094">
    <property type="entry name" value="GGACT"/>
    <property type="match status" value="1"/>
</dbReference>
<evidence type="ECO:0000259" key="5">
    <source>
        <dbReference type="Pfam" id="PF06094"/>
    </source>
</evidence>
<dbReference type="GO" id="GO:0003839">
    <property type="term" value="F:gamma-glutamylcyclotransferase activity"/>
    <property type="evidence" value="ECO:0007669"/>
    <property type="project" value="UniProtKB-EC"/>
</dbReference>
<dbReference type="AlphaFoldDB" id="A0A4U7BBP3"/>
<dbReference type="EMBL" id="PTQR01000002">
    <property type="protein sequence ID" value="TKX27581.1"/>
    <property type="molecule type" value="Genomic_DNA"/>
</dbReference>
<feature type="binding site" evidence="4">
    <location>
        <begin position="7"/>
        <end position="12"/>
    </location>
    <ligand>
        <name>substrate</name>
    </ligand>
</feature>
<feature type="active site" description="Proton acceptor" evidence="3">
    <location>
        <position position="83"/>
    </location>
</feature>
<comment type="caution">
    <text evidence="6">The sequence shown here is derived from an EMBL/GenBank/DDBJ whole genome shotgun (WGS) entry which is preliminary data.</text>
</comment>
<dbReference type="Proteomes" id="UP000308133">
    <property type="component" value="Unassembled WGS sequence"/>
</dbReference>
<name>A0A4U7BBP3_9PEZI</name>
<dbReference type="InterPro" id="IPR017939">
    <property type="entry name" value="G-Glutamylcylcotransferase"/>
</dbReference>
<accession>A0A4U7BBP3</accession>
<keyword evidence="6" id="KW-0808">Transferase</keyword>
<dbReference type="SUPFAM" id="SSF110857">
    <property type="entry name" value="Gamma-glutamyl cyclotransferase-like"/>
    <property type="match status" value="1"/>
</dbReference>
<dbReference type="InterPro" id="IPR013024">
    <property type="entry name" value="GGCT-like"/>
</dbReference>
<dbReference type="InterPro" id="IPR036568">
    <property type="entry name" value="GGCT-like_sf"/>
</dbReference>
<dbReference type="InterPro" id="IPR009288">
    <property type="entry name" value="AIG2-like_dom"/>
</dbReference>
<evidence type="ECO:0000256" key="2">
    <source>
        <dbReference type="ARBA" id="ARBA00023239"/>
    </source>
</evidence>
<dbReference type="EC" id="4.3.2.9" evidence="1"/>
<organism evidence="6 7">
    <name type="scientific">Elsinoe australis</name>
    <dbReference type="NCBI Taxonomy" id="40998"/>
    <lineage>
        <taxon>Eukaryota</taxon>
        <taxon>Fungi</taxon>
        <taxon>Dikarya</taxon>
        <taxon>Ascomycota</taxon>
        <taxon>Pezizomycotina</taxon>
        <taxon>Dothideomycetes</taxon>
        <taxon>Dothideomycetidae</taxon>
        <taxon>Myriangiales</taxon>
        <taxon>Elsinoaceae</taxon>
        <taxon>Elsinoe</taxon>
    </lineage>
</organism>
<dbReference type="GO" id="GO:0016740">
    <property type="term" value="F:transferase activity"/>
    <property type="evidence" value="ECO:0007669"/>
    <property type="project" value="UniProtKB-KW"/>
</dbReference>